<accession>A0A2S0NFP0</accession>
<reference evidence="2 3" key="1">
    <citation type="submission" date="2018-03" db="EMBL/GenBank/DDBJ databases">
        <title>Genome sequencing of Phreatobacter sp.</title>
        <authorList>
            <person name="Kim S.-J."/>
            <person name="Heo J."/>
            <person name="Kwon S.-W."/>
        </authorList>
    </citation>
    <scope>NUCLEOTIDE SEQUENCE [LARGE SCALE GENOMIC DNA]</scope>
    <source>
        <strain evidence="2 3">S-12</strain>
    </source>
</reference>
<keyword evidence="1" id="KW-0732">Signal</keyword>
<evidence type="ECO:0000313" key="2">
    <source>
        <dbReference type="EMBL" id="AVO46958.1"/>
    </source>
</evidence>
<dbReference type="Proteomes" id="UP000237889">
    <property type="component" value="Chromosome"/>
</dbReference>
<protein>
    <recommendedName>
        <fullName evidence="4">Porin</fullName>
    </recommendedName>
</protein>
<dbReference type="AlphaFoldDB" id="A0A2S0NFP0"/>
<evidence type="ECO:0000256" key="1">
    <source>
        <dbReference type="SAM" id="SignalP"/>
    </source>
</evidence>
<sequence>MKKIILAATLLAPLATAVPALAQVDASANVAVTPAREAPREFTSRRILEVPAALNRGEQSQINRQGQSGNF</sequence>
<organism evidence="2 3">
    <name type="scientific">Phreatobacter cathodiphilus</name>
    <dbReference type="NCBI Taxonomy" id="1868589"/>
    <lineage>
        <taxon>Bacteria</taxon>
        <taxon>Pseudomonadati</taxon>
        <taxon>Pseudomonadota</taxon>
        <taxon>Alphaproteobacteria</taxon>
        <taxon>Hyphomicrobiales</taxon>
        <taxon>Phreatobacteraceae</taxon>
        <taxon>Phreatobacter</taxon>
    </lineage>
</organism>
<gene>
    <name evidence="2" type="ORF">C6569_18920</name>
</gene>
<dbReference type="RefSeq" id="WP_106750328.1">
    <property type="nucleotide sequence ID" value="NZ_CP027668.1"/>
</dbReference>
<name>A0A2S0NFP0_9HYPH</name>
<proteinExistence type="predicted"/>
<feature type="chain" id="PRO_5015416201" description="Porin" evidence="1">
    <location>
        <begin position="23"/>
        <end position="71"/>
    </location>
</feature>
<feature type="signal peptide" evidence="1">
    <location>
        <begin position="1"/>
        <end position="22"/>
    </location>
</feature>
<dbReference type="EMBL" id="CP027668">
    <property type="protein sequence ID" value="AVO46958.1"/>
    <property type="molecule type" value="Genomic_DNA"/>
</dbReference>
<evidence type="ECO:0000313" key="3">
    <source>
        <dbReference type="Proteomes" id="UP000237889"/>
    </source>
</evidence>
<dbReference type="KEGG" id="phr:C6569_18920"/>
<evidence type="ECO:0008006" key="4">
    <source>
        <dbReference type="Google" id="ProtNLM"/>
    </source>
</evidence>
<keyword evidence="3" id="KW-1185">Reference proteome</keyword>